<gene>
    <name evidence="1" type="ORF">FNL38_101795</name>
</gene>
<sequence>MDPIEINAGAWYLRALRADERVDDRPALADGGISDPGYVDLRTSQWAENTVYSWAVCQPNTGELLAEVLLTPRGATAELTGWARSGHDDALATATDAVSRFAEGALELTVTRG</sequence>
<comment type="caution">
    <text evidence="1">The sequence shown here is derived from an EMBL/GenBank/DDBJ whole genome shotgun (WGS) entry which is preliminary data.</text>
</comment>
<dbReference type="AlphaFoldDB" id="A0A652YXK5"/>
<reference evidence="1" key="1">
    <citation type="submission" date="2019-07" db="EMBL/GenBank/DDBJ databases">
        <title>Genomic Encyclopedia of Type Strains, Phase IV (KMG-IV): sequencing the most valuable type-strain genomes for metagenomic binning, comparative biology and taxonomic classification.</title>
        <authorList>
            <person name="Goeker M."/>
        </authorList>
    </citation>
    <scope>NUCLEOTIDE SEQUENCE</scope>
    <source>
        <strain evidence="1">DSM 44596</strain>
    </source>
</reference>
<protein>
    <submittedName>
        <fullName evidence="1">Uncharacterized protein</fullName>
    </submittedName>
</protein>
<dbReference type="EMBL" id="VNIQ01000001">
    <property type="protein sequence ID" value="TYQ08423.1"/>
    <property type="molecule type" value="Genomic_DNA"/>
</dbReference>
<evidence type="ECO:0000313" key="1">
    <source>
        <dbReference type="EMBL" id="TYQ08423.1"/>
    </source>
</evidence>
<name>A0A652YXK5_NOCGL</name>
<organism evidence="1">
    <name type="scientific">Nocardia globerula</name>
    <dbReference type="NCBI Taxonomy" id="1818"/>
    <lineage>
        <taxon>Bacteria</taxon>
        <taxon>Bacillati</taxon>
        <taxon>Actinomycetota</taxon>
        <taxon>Actinomycetes</taxon>
        <taxon>Mycobacteriales</taxon>
        <taxon>Nocardiaceae</taxon>
        <taxon>Nocardia</taxon>
    </lineage>
</organism>
<proteinExistence type="predicted"/>
<accession>A0A652YXK5</accession>